<accession>A0AA88MXF3</accession>
<evidence type="ECO:0008006" key="3">
    <source>
        <dbReference type="Google" id="ProtNLM"/>
    </source>
</evidence>
<comment type="caution">
    <text evidence="1">The sequence shown here is derived from an EMBL/GenBank/DDBJ whole genome shotgun (WGS) entry which is preliminary data.</text>
</comment>
<dbReference type="Proteomes" id="UP001187415">
    <property type="component" value="Unassembled WGS sequence"/>
</dbReference>
<dbReference type="Gene3D" id="4.10.260.30">
    <property type="entry name" value="Apolipoprotein C-I"/>
    <property type="match status" value="1"/>
</dbReference>
<keyword evidence="2" id="KW-1185">Reference proteome</keyword>
<organism evidence="1 2">
    <name type="scientific">Channa striata</name>
    <name type="common">Snakehead murrel</name>
    <name type="synonym">Ophicephalus striatus</name>
    <dbReference type="NCBI Taxonomy" id="64152"/>
    <lineage>
        <taxon>Eukaryota</taxon>
        <taxon>Metazoa</taxon>
        <taxon>Chordata</taxon>
        <taxon>Craniata</taxon>
        <taxon>Vertebrata</taxon>
        <taxon>Euteleostomi</taxon>
        <taxon>Actinopterygii</taxon>
        <taxon>Neopterygii</taxon>
        <taxon>Teleostei</taxon>
        <taxon>Neoteleostei</taxon>
        <taxon>Acanthomorphata</taxon>
        <taxon>Anabantaria</taxon>
        <taxon>Anabantiformes</taxon>
        <taxon>Channoidei</taxon>
        <taxon>Channidae</taxon>
        <taxon>Channa</taxon>
    </lineage>
</organism>
<evidence type="ECO:0000313" key="1">
    <source>
        <dbReference type="EMBL" id="KAK2844833.1"/>
    </source>
</evidence>
<proteinExistence type="predicted"/>
<name>A0AA88MXF3_CHASR</name>
<gene>
    <name evidence="1" type="ORF">Q5P01_011492</name>
</gene>
<reference evidence="1" key="1">
    <citation type="submission" date="2023-07" db="EMBL/GenBank/DDBJ databases">
        <title>Chromosome-level Genome Assembly of Striped Snakehead (Channa striata).</title>
        <authorList>
            <person name="Liu H."/>
        </authorList>
    </citation>
    <scope>NUCLEOTIDE SEQUENCE</scope>
    <source>
        <strain evidence="1">Gz</strain>
        <tissue evidence="1">Muscle</tissue>
    </source>
</reference>
<sequence length="190" mass="21406">MLAFVAYTEAQEESIQDKFSKWSEHLSDIGRQVSDHARNAFEQFQNSKAGQWFSDNLNKLKAKANSFHSTAVGEAEEKMKTKTLVFCVVLLLQACRPLLAQTPAPKQQDSPGLLQRLTERAREAKSKVQNIGDTALELLGAYYEDHIQPVTASYTEWASNVRSSVWTKLKTTIDNYMPFQAKDPADHPSL</sequence>
<dbReference type="AlphaFoldDB" id="A0AA88MXF3"/>
<evidence type="ECO:0000313" key="2">
    <source>
        <dbReference type="Proteomes" id="UP001187415"/>
    </source>
</evidence>
<dbReference type="EMBL" id="JAUPFM010000008">
    <property type="protein sequence ID" value="KAK2844833.1"/>
    <property type="molecule type" value="Genomic_DNA"/>
</dbReference>
<dbReference type="InterPro" id="IPR043081">
    <property type="entry name" value="ApoC-1_sf"/>
</dbReference>
<protein>
    <recommendedName>
        <fullName evidence="3">Apolipoprotein C-I</fullName>
    </recommendedName>
</protein>